<reference evidence="1" key="1">
    <citation type="submission" date="2022-07" db="EMBL/GenBank/DDBJ databases">
        <title>Phylogenomic reconstructions and comparative analyses of Kickxellomycotina fungi.</title>
        <authorList>
            <person name="Reynolds N.K."/>
            <person name="Stajich J.E."/>
            <person name="Barry K."/>
            <person name="Grigoriev I.V."/>
            <person name="Crous P."/>
            <person name="Smith M.E."/>
        </authorList>
    </citation>
    <scope>NUCLEOTIDE SEQUENCE</scope>
    <source>
        <strain evidence="1">CBS 109366</strain>
    </source>
</reference>
<evidence type="ECO:0000313" key="2">
    <source>
        <dbReference type="Proteomes" id="UP001140234"/>
    </source>
</evidence>
<protein>
    <submittedName>
        <fullName evidence="1">Uncharacterized protein</fullName>
    </submittedName>
</protein>
<gene>
    <name evidence="1" type="ORF">IWQ57_002541</name>
</gene>
<proteinExistence type="predicted"/>
<accession>A0ACC1JZQ7</accession>
<comment type="caution">
    <text evidence="1">The sequence shown here is derived from an EMBL/GenBank/DDBJ whole genome shotgun (WGS) entry which is preliminary data.</text>
</comment>
<keyword evidence="2" id="KW-1185">Reference proteome</keyword>
<dbReference type="Proteomes" id="UP001140234">
    <property type="component" value="Unassembled WGS sequence"/>
</dbReference>
<sequence>MSSGLGVKRPRASAEDDEAPAAPLVHSKRMCGPGGAPWTPQLPTPPAAGACGPPPDAVAPMECEHRHGAEPMPMTPEHSPLHYAADEPEDEWEDALDPTNPYYEINRLLNRLHREREARRQRRRPLA</sequence>
<dbReference type="EMBL" id="JANBUJ010000678">
    <property type="protein sequence ID" value="KAJ2770700.1"/>
    <property type="molecule type" value="Genomic_DNA"/>
</dbReference>
<name>A0ACC1JZQ7_9FUNG</name>
<evidence type="ECO:0000313" key="1">
    <source>
        <dbReference type="EMBL" id="KAJ2770700.1"/>
    </source>
</evidence>
<organism evidence="1 2">
    <name type="scientific">Coemansia nantahalensis</name>
    <dbReference type="NCBI Taxonomy" id="2789366"/>
    <lineage>
        <taxon>Eukaryota</taxon>
        <taxon>Fungi</taxon>
        <taxon>Fungi incertae sedis</taxon>
        <taxon>Zoopagomycota</taxon>
        <taxon>Kickxellomycotina</taxon>
        <taxon>Kickxellomycetes</taxon>
        <taxon>Kickxellales</taxon>
        <taxon>Kickxellaceae</taxon>
        <taxon>Coemansia</taxon>
    </lineage>
</organism>